<gene>
    <name evidence="8" type="ORF">CGC50_03545</name>
</gene>
<organism evidence="8 9">
    <name type="scientific">Capnocytophaga gingivalis</name>
    <dbReference type="NCBI Taxonomy" id="1017"/>
    <lineage>
        <taxon>Bacteria</taxon>
        <taxon>Pseudomonadati</taxon>
        <taxon>Bacteroidota</taxon>
        <taxon>Flavobacteriia</taxon>
        <taxon>Flavobacteriales</taxon>
        <taxon>Flavobacteriaceae</taxon>
        <taxon>Capnocytophaga</taxon>
    </lineage>
</organism>
<evidence type="ECO:0000256" key="4">
    <source>
        <dbReference type="ARBA" id="ARBA00032089"/>
    </source>
</evidence>
<evidence type="ECO:0000313" key="8">
    <source>
        <dbReference type="EMBL" id="ATA86315.1"/>
    </source>
</evidence>
<keyword evidence="3 5" id="KW-0133">Cell shape</keyword>
<dbReference type="PANTHER" id="PTHR34138">
    <property type="entry name" value="CELL SHAPE-DETERMINING PROTEIN MREC"/>
    <property type="match status" value="1"/>
</dbReference>
<dbReference type="EMBL" id="CP022386">
    <property type="protein sequence ID" value="ATA86315.1"/>
    <property type="molecule type" value="Genomic_DNA"/>
</dbReference>
<dbReference type="InterPro" id="IPR042177">
    <property type="entry name" value="Cell/Rod_1"/>
</dbReference>
<comment type="function">
    <text evidence="5">Involved in formation and maintenance of cell shape.</text>
</comment>
<evidence type="ECO:0000256" key="2">
    <source>
        <dbReference type="ARBA" id="ARBA00013855"/>
    </source>
</evidence>
<dbReference type="Proteomes" id="UP000217250">
    <property type="component" value="Chromosome"/>
</dbReference>
<evidence type="ECO:0000256" key="6">
    <source>
        <dbReference type="SAM" id="Coils"/>
    </source>
</evidence>
<protein>
    <recommendedName>
        <fullName evidence="2 5">Cell shape-determining protein MreC</fullName>
    </recommendedName>
    <alternativeName>
        <fullName evidence="4 5">Cell shape protein MreC</fullName>
    </alternativeName>
</protein>
<evidence type="ECO:0000259" key="7">
    <source>
        <dbReference type="Pfam" id="PF04085"/>
    </source>
</evidence>
<dbReference type="RefSeq" id="WP_095909709.1">
    <property type="nucleotide sequence ID" value="NZ_CALAHR010000027.1"/>
</dbReference>
<evidence type="ECO:0000256" key="5">
    <source>
        <dbReference type="PIRNR" id="PIRNR038471"/>
    </source>
</evidence>
<sequence length="280" mass="31732">MRLILLFFKRQKDFLVFLLLFIFSFTLVLDRNSFQKSKFLYIATGVMGDVYMLRSGIEGYFNLRQQNELLTQENERLHKELLSVKAKKLEELSQDPILLFSPESYSVYRGEVIKNSYNLSKNYLIIDKGTRDSIHEDMGVVSPQGIVGIIDKASERFSSVQSVLNTLSKISATHQKSGYYGTLSWDGKDPTVVQLSDIPSLATISVGDSIVTAGHSSIFPKGIPIGKVKSVNANTRDNSLLSQVKLFTNMQQLQHIYIIKNKEQVPIKQIEEQIQTQVDE</sequence>
<dbReference type="Gene3D" id="2.40.10.350">
    <property type="entry name" value="Rod shape-determining protein MreC, domain 2"/>
    <property type="match status" value="1"/>
</dbReference>
<dbReference type="PANTHER" id="PTHR34138:SF1">
    <property type="entry name" value="CELL SHAPE-DETERMINING PROTEIN MREC"/>
    <property type="match status" value="1"/>
</dbReference>
<dbReference type="InterPro" id="IPR055342">
    <property type="entry name" value="MreC_beta-barrel_core"/>
</dbReference>
<name>A0A250FPJ3_9FLAO</name>
<dbReference type="Gene3D" id="2.40.10.340">
    <property type="entry name" value="Rod shape-determining protein MreC, domain 1"/>
    <property type="match status" value="1"/>
</dbReference>
<dbReference type="OrthoDB" id="9811827at2"/>
<feature type="coiled-coil region" evidence="6">
    <location>
        <begin position="60"/>
        <end position="87"/>
    </location>
</feature>
<dbReference type="KEGG" id="cgh:CGC50_03545"/>
<evidence type="ECO:0000256" key="3">
    <source>
        <dbReference type="ARBA" id="ARBA00022960"/>
    </source>
</evidence>
<dbReference type="InterPro" id="IPR007221">
    <property type="entry name" value="MreC"/>
</dbReference>
<dbReference type="AlphaFoldDB" id="A0A250FPJ3"/>
<accession>A0A250FPJ3</accession>
<keyword evidence="6" id="KW-0175">Coiled coil</keyword>
<evidence type="ECO:0000313" key="9">
    <source>
        <dbReference type="Proteomes" id="UP000217250"/>
    </source>
</evidence>
<dbReference type="PIRSF" id="PIRSF038471">
    <property type="entry name" value="MreC"/>
    <property type="match status" value="1"/>
</dbReference>
<dbReference type="InterPro" id="IPR042175">
    <property type="entry name" value="Cell/Rod_MreC_2"/>
</dbReference>
<proteinExistence type="inferred from homology"/>
<dbReference type="GeneID" id="84807634"/>
<evidence type="ECO:0000256" key="1">
    <source>
        <dbReference type="ARBA" id="ARBA00009369"/>
    </source>
</evidence>
<comment type="similarity">
    <text evidence="1 5">Belongs to the MreC family.</text>
</comment>
<dbReference type="NCBIfam" id="NF010532">
    <property type="entry name" value="PRK13922.9-3"/>
    <property type="match status" value="1"/>
</dbReference>
<reference evidence="9" key="1">
    <citation type="submission" date="2017-06" db="EMBL/GenBank/DDBJ databases">
        <title>Capnocytophaga spp. assemblies.</title>
        <authorList>
            <person name="Gulvik C.A."/>
        </authorList>
    </citation>
    <scope>NUCLEOTIDE SEQUENCE [LARGE SCALE GENOMIC DNA]</scope>
    <source>
        <strain evidence="9">H1496</strain>
    </source>
</reference>
<dbReference type="Pfam" id="PF04085">
    <property type="entry name" value="MreC"/>
    <property type="match status" value="1"/>
</dbReference>
<feature type="domain" description="Rod shape-determining protein MreC beta-barrel core" evidence="7">
    <location>
        <begin position="112"/>
        <end position="260"/>
    </location>
</feature>
<dbReference type="GO" id="GO:0005886">
    <property type="term" value="C:plasma membrane"/>
    <property type="evidence" value="ECO:0007669"/>
    <property type="project" value="TreeGrafter"/>
</dbReference>
<dbReference type="GO" id="GO:0008360">
    <property type="term" value="P:regulation of cell shape"/>
    <property type="evidence" value="ECO:0007669"/>
    <property type="project" value="UniProtKB-KW"/>
</dbReference>